<feature type="transmembrane region" description="Helical" evidence="7">
    <location>
        <begin position="282"/>
        <end position="300"/>
    </location>
</feature>
<dbReference type="RefSeq" id="WP_119114574.1">
    <property type="nucleotide sequence ID" value="NZ_CBCSEO010000018.1"/>
</dbReference>
<keyword evidence="5 7" id="KW-1133">Transmembrane helix</keyword>
<dbReference type="Gene3D" id="1.20.1250.20">
    <property type="entry name" value="MFS general substrate transporter like domains"/>
    <property type="match status" value="1"/>
</dbReference>
<dbReference type="InterPro" id="IPR022324">
    <property type="entry name" value="Bacilysin_exporter_BacE_put"/>
</dbReference>
<proteinExistence type="predicted"/>
<comment type="subcellular location">
    <subcellularLocation>
        <location evidence="1">Cell membrane</location>
        <topology evidence="1">Multi-pass membrane protein</topology>
    </subcellularLocation>
</comment>
<feature type="transmembrane region" description="Helical" evidence="7">
    <location>
        <begin position="252"/>
        <end position="270"/>
    </location>
</feature>
<evidence type="ECO:0000313" key="10">
    <source>
        <dbReference type="Proteomes" id="UP000265816"/>
    </source>
</evidence>
<dbReference type="SUPFAM" id="SSF103473">
    <property type="entry name" value="MFS general substrate transporter"/>
    <property type="match status" value="1"/>
</dbReference>
<dbReference type="OrthoDB" id="2156306at2"/>
<dbReference type="InterPro" id="IPR011701">
    <property type="entry name" value="MFS"/>
</dbReference>
<evidence type="ECO:0000256" key="2">
    <source>
        <dbReference type="ARBA" id="ARBA00022448"/>
    </source>
</evidence>
<dbReference type="Proteomes" id="UP000265816">
    <property type="component" value="Unassembled WGS sequence"/>
</dbReference>
<comment type="caution">
    <text evidence="9">The sequence shown here is derived from an EMBL/GenBank/DDBJ whole genome shotgun (WGS) entry which is preliminary data.</text>
</comment>
<accession>A0A398AX86</accession>
<protein>
    <submittedName>
        <fullName evidence="9">MFS transporter</fullName>
    </submittedName>
</protein>
<dbReference type="EMBL" id="QWVT01000040">
    <property type="protein sequence ID" value="RID82267.1"/>
    <property type="molecule type" value="Genomic_DNA"/>
</dbReference>
<feature type="transmembrane region" description="Helical" evidence="7">
    <location>
        <begin position="306"/>
        <end position="328"/>
    </location>
</feature>
<dbReference type="InterPro" id="IPR020846">
    <property type="entry name" value="MFS_dom"/>
</dbReference>
<feature type="domain" description="Major facilitator superfamily (MFS) profile" evidence="8">
    <location>
        <begin position="1"/>
        <end position="397"/>
    </location>
</feature>
<evidence type="ECO:0000313" key="9">
    <source>
        <dbReference type="EMBL" id="RID82267.1"/>
    </source>
</evidence>
<dbReference type="AlphaFoldDB" id="A0A398AX86"/>
<feature type="transmembrane region" description="Helical" evidence="7">
    <location>
        <begin position="96"/>
        <end position="119"/>
    </location>
</feature>
<keyword evidence="3" id="KW-1003">Cell membrane</keyword>
<evidence type="ECO:0000259" key="8">
    <source>
        <dbReference type="PROSITE" id="PS50850"/>
    </source>
</evidence>
<dbReference type="PRINTS" id="PR01988">
    <property type="entry name" value="EXPORTERBACE"/>
</dbReference>
<keyword evidence="2" id="KW-0813">Transport</keyword>
<gene>
    <name evidence="9" type="ORF">D1970_19755</name>
</gene>
<dbReference type="PROSITE" id="PS50850">
    <property type="entry name" value="MFS"/>
    <property type="match status" value="1"/>
</dbReference>
<dbReference type="PANTHER" id="PTHR43266:SF2">
    <property type="entry name" value="MAJOR FACILITATOR SUPERFAMILY (MFS) PROFILE DOMAIN-CONTAINING PROTEIN"/>
    <property type="match status" value="1"/>
</dbReference>
<evidence type="ECO:0000256" key="7">
    <source>
        <dbReference type="SAM" id="Phobius"/>
    </source>
</evidence>
<feature type="transmembrane region" description="Helical" evidence="7">
    <location>
        <begin position="163"/>
        <end position="182"/>
    </location>
</feature>
<evidence type="ECO:0000256" key="4">
    <source>
        <dbReference type="ARBA" id="ARBA00022692"/>
    </source>
</evidence>
<organism evidence="9 10">
    <name type="scientific">Mesobacillus zeae</name>
    <dbReference type="NCBI Taxonomy" id="1917180"/>
    <lineage>
        <taxon>Bacteria</taxon>
        <taxon>Bacillati</taxon>
        <taxon>Bacillota</taxon>
        <taxon>Bacilli</taxon>
        <taxon>Bacillales</taxon>
        <taxon>Bacillaceae</taxon>
        <taxon>Mesobacillus</taxon>
    </lineage>
</organism>
<dbReference type="GO" id="GO:0005886">
    <property type="term" value="C:plasma membrane"/>
    <property type="evidence" value="ECO:0007669"/>
    <property type="project" value="UniProtKB-SubCell"/>
</dbReference>
<dbReference type="InterPro" id="IPR036259">
    <property type="entry name" value="MFS_trans_sf"/>
</dbReference>
<evidence type="ECO:0000256" key="3">
    <source>
        <dbReference type="ARBA" id="ARBA00022475"/>
    </source>
</evidence>
<feature type="transmembrane region" description="Helical" evidence="7">
    <location>
        <begin position="219"/>
        <end position="240"/>
    </location>
</feature>
<evidence type="ECO:0000256" key="6">
    <source>
        <dbReference type="ARBA" id="ARBA00023136"/>
    </source>
</evidence>
<dbReference type="Pfam" id="PF07690">
    <property type="entry name" value="MFS_1"/>
    <property type="match status" value="1"/>
</dbReference>
<feature type="transmembrane region" description="Helical" evidence="7">
    <location>
        <begin position="340"/>
        <end position="363"/>
    </location>
</feature>
<feature type="transmembrane region" description="Helical" evidence="7">
    <location>
        <begin position="12"/>
        <end position="34"/>
    </location>
</feature>
<evidence type="ECO:0000256" key="1">
    <source>
        <dbReference type="ARBA" id="ARBA00004651"/>
    </source>
</evidence>
<dbReference type="GO" id="GO:0022857">
    <property type="term" value="F:transmembrane transporter activity"/>
    <property type="evidence" value="ECO:0007669"/>
    <property type="project" value="InterPro"/>
</dbReference>
<feature type="transmembrane region" description="Helical" evidence="7">
    <location>
        <begin position="369"/>
        <end position="388"/>
    </location>
</feature>
<sequence length="405" mass="44414">MKLIEKRFIPLLLGVGISSAGDFMYLIAINILIFKLTGSSLAVAALWILGPLAGIVIKPWTGGFIDRFQKKQIMIITDIIRGILMLLLSFQQNVPVILFIIFLFHITSSFFVPASQAYIAKFLPEEQRGPFNGIYQAAQSGGLVIGPAVAGLLLPVFSPTGIIIINGLSFFISAILLAFLPFKEEANGSKERNPFWQTWNSDRKAVLHVIKEEHVFVKVYLTFQFMFIIGLAMDSLEWVYSSEVLGLKESQYSMLVSICGVGYLAGSLLSSYLSKWAGPRHLMTVGMLFSTLGYAGYAYGSSFLTALISFTILGIAQAIANTGLVTLYQQSIPSSIMARFSNFFAVIISFMIIGLTLLLGLFGEKTVSLAVQAPIIVTFALCILLFRFSSTLREEKSAAVQQSAL</sequence>
<keyword evidence="4 7" id="KW-0812">Transmembrane</keyword>
<reference evidence="9 10" key="1">
    <citation type="submission" date="2018-08" db="EMBL/GenBank/DDBJ databases">
        <title>Bacillus jemisoniae sp. nov., Bacillus chryseoplanitiae sp. nov., Bacillus resnikiae sp. nov., and Bacillus frankliniae sp. nov., isolated from Viking spacecraft and associated surfaces.</title>
        <authorList>
            <person name="Seuylemezian A."/>
            <person name="Vaishampayan P."/>
        </authorList>
    </citation>
    <scope>NUCLEOTIDE SEQUENCE [LARGE SCALE GENOMIC DNA]</scope>
    <source>
        <strain evidence="9 10">JJ-247</strain>
    </source>
</reference>
<feature type="transmembrane region" description="Helical" evidence="7">
    <location>
        <begin position="40"/>
        <end position="61"/>
    </location>
</feature>
<keyword evidence="10" id="KW-1185">Reference proteome</keyword>
<name>A0A398AX86_9BACI</name>
<dbReference type="CDD" id="cd06173">
    <property type="entry name" value="MFS_MefA_like"/>
    <property type="match status" value="1"/>
</dbReference>
<dbReference type="PANTHER" id="PTHR43266">
    <property type="entry name" value="MACROLIDE-EFFLUX PROTEIN"/>
    <property type="match status" value="1"/>
</dbReference>
<evidence type="ECO:0000256" key="5">
    <source>
        <dbReference type="ARBA" id="ARBA00022989"/>
    </source>
</evidence>
<keyword evidence="6 7" id="KW-0472">Membrane</keyword>